<accession>A0AAE3ILC3</accession>
<organism evidence="1 2">
    <name type="scientific">Haoranjiania flava</name>
    <dbReference type="NCBI Taxonomy" id="1856322"/>
    <lineage>
        <taxon>Bacteria</taxon>
        <taxon>Pseudomonadati</taxon>
        <taxon>Bacteroidota</taxon>
        <taxon>Chitinophagia</taxon>
        <taxon>Chitinophagales</taxon>
        <taxon>Chitinophagaceae</taxon>
        <taxon>Haoranjiania</taxon>
    </lineage>
</organism>
<reference evidence="1" key="1">
    <citation type="submission" date="2022-10" db="EMBL/GenBank/DDBJ databases">
        <authorList>
            <person name="Kim H.S."/>
            <person name="Kim J.-S."/>
            <person name="Suh M.K."/>
            <person name="Eom M.K."/>
            <person name="Lee J.-S."/>
        </authorList>
    </citation>
    <scope>NUCLEOTIDE SEQUENCE</scope>
    <source>
        <strain evidence="1">LIP-5</strain>
    </source>
</reference>
<comment type="caution">
    <text evidence="1">The sequence shown here is derived from an EMBL/GenBank/DDBJ whole genome shotgun (WGS) entry which is preliminary data.</text>
</comment>
<gene>
    <name evidence="1" type="ORF">OD355_05495</name>
</gene>
<dbReference type="Proteomes" id="UP001209317">
    <property type="component" value="Unassembled WGS sequence"/>
</dbReference>
<name>A0AAE3ILC3_9BACT</name>
<evidence type="ECO:0000313" key="2">
    <source>
        <dbReference type="Proteomes" id="UP001209317"/>
    </source>
</evidence>
<keyword evidence="2" id="KW-1185">Reference proteome</keyword>
<dbReference type="AlphaFoldDB" id="A0AAE3ILC3"/>
<sequence length="363" mass="43099">MLYGEIFAEAHKPSRKKITFSIKPPLRSYLKRYGREVPLPVEYRDMMRFTYARPLIDNEGKETAWEEVSYDMREWEYLNESLVKCYSILKTEGDFSFAGNLRIERIDFCSFGNSQPFRIKIINVHNGHYDFFYIKKADASRVYGLELENMLSTSRVVFHTCNETLVEEHIAGVPGDVFIKDYLQRPDTDMIRVVKSFVKFNEVCFIRLLGDMRSYNFVVRVIPDIEMIHYKFRAIDFDQQCYEGRSKLYIPQFAKENYPLVKIGSELLNQESFKQYRAEERSRLVYRIAVERYRMKALMDVMIYDEISVPEKIDQLKLELANYHKDIGFLKLKTMGQILKRHMKKILGPHMANFSKSGRKRML</sequence>
<dbReference type="EMBL" id="JAOTPL010000005">
    <property type="protein sequence ID" value="MCU7693969.1"/>
    <property type="molecule type" value="Genomic_DNA"/>
</dbReference>
<protein>
    <submittedName>
        <fullName evidence="1">Uncharacterized protein</fullName>
    </submittedName>
</protein>
<dbReference type="RefSeq" id="WP_263037457.1">
    <property type="nucleotide sequence ID" value="NZ_JAOTPL010000005.1"/>
</dbReference>
<proteinExistence type="predicted"/>
<evidence type="ECO:0000313" key="1">
    <source>
        <dbReference type="EMBL" id="MCU7693969.1"/>
    </source>
</evidence>